<evidence type="ECO:0000256" key="1">
    <source>
        <dbReference type="ARBA" id="ARBA00007469"/>
    </source>
</evidence>
<name>A0A5P9JZ85_9HYPH</name>
<dbReference type="Gene3D" id="3.90.730.10">
    <property type="entry name" value="Ribonuclease T2-like"/>
    <property type="match status" value="1"/>
</dbReference>
<dbReference type="CDD" id="cd01062">
    <property type="entry name" value="RNase_T2_prok"/>
    <property type="match status" value="1"/>
</dbReference>
<dbReference type="PROSITE" id="PS00530">
    <property type="entry name" value="RNASE_T2_1"/>
    <property type="match status" value="1"/>
</dbReference>
<protein>
    <submittedName>
        <fullName evidence="3">Ribonuclease T</fullName>
    </submittedName>
</protein>
<dbReference type="GO" id="GO:0006401">
    <property type="term" value="P:RNA catabolic process"/>
    <property type="evidence" value="ECO:0007669"/>
    <property type="project" value="TreeGrafter"/>
</dbReference>
<sequence length="198" mass="22122">MQEMRGAPAGAFDFYVLALSWSPGFCEADARGSERRQCEEGSGLGFVVHGLWPQSERGYPTFCEPPGRFVPRTVLDRFEGLFPDPNLARYQWRKHGTCSGLGPAEYFSLVRKARELVRIPDSLTLLKADSQVMPIEIERAFAGANPGLRPEMMAVSCGRRVFQEIRICLDRDLRGFRQCPEVDRDGCRAGAIAVPAPR</sequence>
<dbReference type="PROSITE" id="PS00531">
    <property type="entry name" value="RNASE_T2_2"/>
    <property type="match status" value="1"/>
</dbReference>
<dbReference type="GO" id="GO:0003723">
    <property type="term" value="F:RNA binding"/>
    <property type="evidence" value="ECO:0007669"/>
    <property type="project" value="InterPro"/>
</dbReference>
<dbReference type="AlphaFoldDB" id="A0A5P9JZ85"/>
<evidence type="ECO:0000313" key="4">
    <source>
        <dbReference type="Proteomes" id="UP000325614"/>
    </source>
</evidence>
<dbReference type="InterPro" id="IPR018188">
    <property type="entry name" value="RNase_T2_His_AS_1"/>
</dbReference>
<evidence type="ECO:0000313" key="3">
    <source>
        <dbReference type="EMBL" id="QFU18152.1"/>
    </source>
</evidence>
<dbReference type="InterPro" id="IPR001568">
    <property type="entry name" value="RNase_T2-like"/>
</dbReference>
<dbReference type="GO" id="GO:0033897">
    <property type="term" value="F:ribonuclease T2 activity"/>
    <property type="evidence" value="ECO:0007669"/>
    <property type="project" value="InterPro"/>
</dbReference>
<dbReference type="Pfam" id="PF00445">
    <property type="entry name" value="Ribonuclease_T2"/>
    <property type="match status" value="1"/>
</dbReference>
<dbReference type="InterPro" id="IPR036430">
    <property type="entry name" value="RNase_T2-like_sf"/>
</dbReference>
<accession>A0A5P9JZ85</accession>
<reference evidence="3 4" key="1">
    <citation type="submission" date="2019-10" db="EMBL/GenBank/DDBJ databases">
        <title>Isolation, Identification of Microvirga thermotolerans HR1, a novel thermophilic bacterium and Comparative Genomics of the genus Microvirga.</title>
        <authorList>
            <person name="Li J."/>
            <person name="Zhang W."/>
            <person name="Lin M."/>
            <person name="Wang J."/>
        </authorList>
    </citation>
    <scope>NUCLEOTIDE SEQUENCE [LARGE SCALE GENOMIC DNA]</scope>
    <source>
        <strain evidence="3 4">HR1</strain>
    </source>
</reference>
<dbReference type="PANTHER" id="PTHR11240">
    <property type="entry name" value="RIBONUCLEASE T2"/>
    <property type="match status" value="1"/>
</dbReference>
<dbReference type="SUPFAM" id="SSF55895">
    <property type="entry name" value="Ribonuclease Rh-like"/>
    <property type="match status" value="1"/>
</dbReference>
<dbReference type="EMBL" id="CP045423">
    <property type="protein sequence ID" value="QFU18152.1"/>
    <property type="molecule type" value="Genomic_DNA"/>
</dbReference>
<organism evidence="3 4">
    <name type="scientific">Microvirga thermotolerans</name>
    <dbReference type="NCBI Taxonomy" id="2651334"/>
    <lineage>
        <taxon>Bacteria</taxon>
        <taxon>Pseudomonadati</taxon>
        <taxon>Pseudomonadota</taxon>
        <taxon>Alphaproteobacteria</taxon>
        <taxon>Hyphomicrobiales</taxon>
        <taxon>Methylobacteriaceae</taxon>
        <taxon>Microvirga</taxon>
    </lineage>
</organism>
<dbReference type="PANTHER" id="PTHR11240:SF22">
    <property type="entry name" value="RIBONUCLEASE T2"/>
    <property type="match status" value="1"/>
</dbReference>
<dbReference type="InterPro" id="IPR039378">
    <property type="entry name" value="RNase_T2_prok"/>
</dbReference>
<comment type="similarity">
    <text evidence="1 2">Belongs to the RNase T2 family.</text>
</comment>
<dbReference type="InterPro" id="IPR033130">
    <property type="entry name" value="RNase_T2_His_AS_2"/>
</dbReference>
<dbReference type="Proteomes" id="UP000325614">
    <property type="component" value="Chromosome"/>
</dbReference>
<gene>
    <name evidence="3" type="ORF">GDR74_14185</name>
</gene>
<proteinExistence type="inferred from homology"/>
<dbReference type="KEGG" id="mico:GDR74_14185"/>
<keyword evidence="4" id="KW-1185">Reference proteome</keyword>
<evidence type="ECO:0000256" key="2">
    <source>
        <dbReference type="RuleBase" id="RU004328"/>
    </source>
</evidence>